<protein>
    <submittedName>
        <fullName evidence="1">Uncharacterized protein</fullName>
    </submittedName>
</protein>
<evidence type="ECO:0000313" key="1">
    <source>
        <dbReference type="EMBL" id="KKN13343.1"/>
    </source>
</evidence>
<dbReference type="EMBL" id="LAZR01003932">
    <property type="protein sequence ID" value="KKN13343.1"/>
    <property type="molecule type" value="Genomic_DNA"/>
</dbReference>
<sequence>MTETIKTHYRKVFKSDYLGVADLEEYVEAKKELVFQLTHVCQELNVRVAGKSGDFNIAYFKDSPEGKPLVLNAGNSKIIKKLAGGSPFVEDWNNILVELYIDDNVRRGKEMTSGVRIHPNSPKREKQEIILGHPRWEEVKKAFVRDSGFDNVLKRAIISEENMKLMRAEVEQVATDDT</sequence>
<proteinExistence type="predicted"/>
<name>A0A0F9R7H0_9ZZZZ</name>
<reference evidence="1" key="1">
    <citation type="journal article" date="2015" name="Nature">
        <title>Complex archaea that bridge the gap between prokaryotes and eukaryotes.</title>
        <authorList>
            <person name="Spang A."/>
            <person name="Saw J.H."/>
            <person name="Jorgensen S.L."/>
            <person name="Zaremba-Niedzwiedzka K."/>
            <person name="Martijn J."/>
            <person name="Lind A.E."/>
            <person name="van Eijk R."/>
            <person name="Schleper C."/>
            <person name="Guy L."/>
            <person name="Ettema T.J."/>
        </authorList>
    </citation>
    <scope>NUCLEOTIDE SEQUENCE</scope>
</reference>
<gene>
    <name evidence="1" type="ORF">LCGC14_1007350</name>
</gene>
<accession>A0A0F9R7H0</accession>
<dbReference type="AlphaFoldDB" id="A0A0F9R7H0"/>
<organism evidence="1">
    <name type="scientific">marine sediment metagenome</name>
    <dbReference type="NCBI Taxonomy" id="412755"/>
    <lineage>
        <taxon>unclassified sequences</taxon>
        <taxon>metagenomes</taxon>
        <taxon>ecological metagenomes</taxon>
    </lineage>
</organism>
<comment type="caution">
    <text evidence="1">The sequence shown here is derived from an EMBL/GenBank/DDBJ whole genome shotgun (WGS) entry which is preliminary data.</text>
</comment>